<evidence type="ECO:0000313" key="2">
    <source>
        <dbReference type="Proteomes" id="UP000467428"/>
    </source>
</evidence>
<reference evidence="1 2" key="1">
    <citation type="journal article" date="2019" name="Emerg. Microbes Infect.">
        <title>Comprehensive subspecies identification of 175 nontuberculous mycobacteria species based on 7547 genomic profiles.</title>
        <authorList>
            <person name="Matsumoto Y."/>
            <person name="Kinjo T."/>
            <person name="Motooka D."/>
            <person name="Nabeya D."/>
            <person name="Jung N."/>
            <person name="Uechi K."/>
            <person name="Horii T."/>
            <person name="Iida T."/>
            <person name="Fujita J."/>
            <person name="Nakamura S."/>
        </authorList>
    </citation>
    <scope>NUCLEOTIDE SEQUENCE [LARGE SCALE GENOMIC DNA]</scope>
    <source>
        <strain evidence="1 2">JCM 18538</strain>
    </source>
</reference>
<protein>
    <submittedName>
        <fullName evidence="1">Uncharacterized protein</fullName>
    </submittedName>
</protein>
<accession>A0A7I7S1X2</accession>
<keyword evidence="2" id="KW-1185">Reference proteome</keyword>
<dbReference type="AlphaFoldDB" id="A0A7I7S1X2"/>
<evidence type="ECO:0000313" key="1">
    <source>
        <dbReference type="EMBL" id="BBY50924.1"/>
    </source>
</evidence>
<dbReference type="EMBL" id="AP022593">
    <property type="protein sequence ID" value="BBY50924.1"/>
    <property type="molecule type" value="Genomic_DNA"/>
</dbReference>
<name>A0A7I7S1X2_9MYCO</name>
<geneLocation type="plasmid" evidence="2">
    <name>pjcm18538 dna</name>
</geneLocation>
<dbReference type="KEGG" id="marz:MARA_43920"/>
<gene>
    <name evidence="1" type="ORF">MARA_43920</name>
</gene>
<dbReference type="Proteomes" id="UP000467428">
    <property type="component" value="Chromosome"/>
</dbReference>
<proteinExistence type="predicted"/>
<sequence length="93" mass="9960">MAEFVCQGAVASWETPLDEEDVAVGVLPPLAADAGGQIGHLQFDRTATVIRDCVDETSERHLTTSGCEVENLVDRAGDTTAGWQFDPLSTVRL</sequence>
<organism evidence="1 2">
    <name type="scientific">Mycolicibacterium arabiense</name>
    <dbReference type="NCBI Taxonomy" id="1286181"/>
    <lineage>
        <taxon>Bacteria</taxon>
        <taxon>Bacillati</taxon>
        <taxon>Actinomycetota</taxon>
        <taxon>Actinomycetes</taxon>
        <taxon>Mycobacteriales</taxon>
        <taxon>Mycobacteriaceae</taxon>
        <taxon>Mycolicibacterium</taxon>
    </lineage>
</organism>